<dbReference type="Proteomes" id="UP000019376">
    <property type="component" value="Unassembled WGS sequence"/>
</dbReference>
<dbReference type="OrthoDB" id="2943660at2759"/>
<feature type="region of interest" description="Disordered" evidence="5">
    <location>
        <begin position="56"/>
        <end position="120"/>
    </location>
</feature>
<evidence type="ECO:0000256" key="3">
    <source>
        <dbReference type="ARBA" id="ARBA00023163"/>
    </source>
</evidence>
<dbReference type="Gene3D" id="4.10.240.10">
    <property type="entry name" value="Zn(2)-C6 fungal-type DNA-binding domain"/>
    <property type="match status" value="1"/>
</dbReference>
<dbReference type="InterPro" id="IPR050675">
    <property type="entry name" value="OAF3"/>
</dbReference>
<dbReference type="InterPro" id="IPR036864">
    <property type="entry name" value="Zn2-C6_fun-type_DNA-bd_sf"/>
</dbReference>
<keyword evidence="3" id="KW-0804">Transcription</keyword>
<evidence type="ECO:0000313" key="8">
    <source>
        <dbReference type="Proteomes" id="UP000019376"/>
    </source>
</evidence>
<dbReference type="EMBL" id="KB644413">
    <property type="protein sequence ID" value="EPS31617.1"/>
    <property type="molecule type" value="Genomic_DNA"/>
</dbReference>
<name>S8B9Y1_PENO1</name>
<keyword evidence="8" id="KW-1185">Reference proteome</keyword>
<dbReference type="PANTHER" id="PTHR31069:SF26">
    <property type="entry name" value="ZN(2)-C6 FUNGAL-TYPE DOMAIN-CONTAINING PROTEIN"/>
    <property type="match status" value="1"/>
</dbReference>
<dbReference type="eggNOG" id="ENOG502SUW5">
    <property type="taxonomic scope" value="Eukaryota"/>
</dbReference>
<dbReference type="Pfam" id="PF00172">
    <property type="entry name" value="Zn_clus"/>
    <property type="match status" value="1"/>
</dbReference>
<reference evidence="7 8" key="1">
    <citation type="journal article" date="2013" name="PLoS ONE">
        <title>Genomic and secretomic analyses reveal unique features of the lignocellulolytic enzyme system of Penicillium decumbens.</title>
        <authorList>
            <person name="Liu G."/>
            <person name="Zhang L."/>
            <person name="Wei X."/>
            <person name="Zou G."/>
            <person name="Qin Y."/>
            <person name="Ma L."/>
            <person name="Li J."/>
            <person name="Zheng H."/>
            <person name="Wang S."/>
            <person name="Wang C."/>
            <person name="Xun L."/>
            <person name="Zhao G.-P."/>
            <person name="Zhou Z."/>
            <person name="Qu Y."/>
        </authorList>
    </citation>
    <scope>NUCLEOTIDE SEQUENCE [LARGE SCALE GENOMIC DNA]</scope>
    <source>
        <strain evidence="8">114-2 / CGMCC 5302</strain>
    </source>
</reference>
<dbReference type="STRING" id="933388.S8B9Y1"/>
<evidence type="ECO:0000259" key="6">
    <source>
        <dbReference type="PROSITE" id="PS50048"/>
    </source>
</evidence>
<dbReference type="PRINTS" id="PR00755">
    <property type="entry name" value="AFLATOXINBRP"/>
</dbReference>
<keyword evidence="1" id="KW-0805">Transcription regulation</keyword>
<dbReference type="PhylomeDB" id="S8B9Y1"/>
<dbReference type="CDD" id="cd00067">
    <property type="entry name" value="GAL4"/>
    <property type="match status" value="1"/>
</dbReference>
<proteinExistence type="predicted"/>
<dbReference type="HOGENOM" id="CLU_026573_0_0_1"/>
<keyword evidence="2" id="KW-0238">DNA-binding</keyword>
<dbReference type="InterPro" id="IPR001138">
    <property type="entry name" value="Zn2Cys6_DnaBD"/>
</dbReference>
<protein>
    <recommendedName>
        <fullName evidence="6">Zn(2)-C6 fungal-type domain-containing protein</fullName>
    </recommendedName>
</protein>
<evidence type="ECO:0000256" key="4">
    <source>
        <dbReference type="ARBA" id="ARBA00023242"/>
    </source>
</evidence>
<keyword evidence="4" id="KW-0539">Nucleus</keyword>
<organism evidence="7 8">
    <name type="scientific">Penicillium oxalicum (strain 114-2 / CGMCC 5302)</name>
    <name type="common">Penicillium decumbens</name>
    <dbReference type="NCBI Taxonomy" id="933388"/>
    <lineage>
        <taxon>Eukaryota</taxon>
        <taxon>Fungi</taxon>
        <taxon>Dikarya</taxon>
        <taxon>Ascomycota</taxon>
        <taxon>Pezizomycotina</taxon>
        <taxon>Eurotiomycetes</taxon>
        <taxon>Eurotiomycetidae</taxon>
        <taxon>Eurotiales</taxon>
        <taxon>Aspergillaceae</taxon>
        <taxon>Penicillium</taxon>
    </lineage>
</organism>
<dbReference type="PANTHER" id="PTHR31069">
    <property type="entry name" value="OLEATE-ACTIVATED TRANSCRIPTION FACTOR 1-RELATED"/>
    <property type="match status" value="1"/>
</dbReference>
<dbReference type="PROSITE" id="PS50048">
    <property type="entry name" value="ZN2_CY6_FUNGAL_2"/>
    <property type="match status" value="1"/>
</dbReference>
<dbReference type="SUPFAM" id="SSF57701">
    <property type="entry name" value="Zn2/Cys6 DNA-binding domain"/>
    <property type="match status" value="1"/>
</dbReference>
<dbReference type="GO" id="GO:0008270">
    <property type="term" value="F:zinc ion binding"/>
    <property type="evidence" value="ECO:0007669"/>
    <property type="project" value="InterPro"/>
</dbReference>
<evidence type="ECO:0000256" key="5">
    <source>
        <dbReference type="SAM" id="MobiDB-lite"/>
    </source>
</evidence>
<accession>S8B9Y1</accession>
<sequence>MNRDMNQIPQSVKVRSTCNACQRAKIRCSHERPSCRRCEKHGMDCVYSVSRRLGRPAKKKASRMESIPSDHGSSCESAIPSSNEMKPPKIPTEKTSHQMKQLRTRGKDRQRCKPEEHLGGKTRTLSAIESQSDILGAPRFSRPGEDLVPNLIASGSVGHWQCRATETRSGGSFDTSSTVLPDSLPCSNDLVPPYLSSFYLDGETQGNPILAACMYLGTDYRILSQGLTSATNESPMVPEISEGAEHTPLLSELELDSGMSGLSGSWKSKQVQSRYRSSMVSERPGELCCYGGSDNSASGSVDKSIPLYDGETRSMLSCICVGNVLGQLVQSDGRSRLQTGLLVEEYRAIQDEVLVVANTVLQCRICSRSDYWIHLLMVVILTIDNFLMRLESIAVAGTDAEINDSIYGAGKAAKMQRQRPLATGFRDDSANIESSSTSASSRECETNTHLDQLFMLLATVRKIRVRLQLVLPEDFSTGSSLWMIADVDRRLQLLITKTKV</sequence>
<evidence type="ECO:0000256" key="1">
    <source>
        <dbReference type="ARBA" id="ARBA00023015"/>
    </source>
</evidence>
<dbReference type="GO" id="GO:0003677">
    <property type="term" value="F:DNA binding"/>
    <property type="evidence" value="ECO:0007669"/>
    <property type="project" value="UniProtKB-KW"/>
</dbReference>
<dbReference type="SMART" id="SM00066">
    <property type="entry name" value="GAL4"/>
    <property type="match status" value="1"/>
</dbReference>
<evidence type="ECO:0000256" key="2">
    <source>
        <dbReference type="ARBA" id="ARBA00023125"/>
    </source>
</evidence>
<feature type="domain" description="Zn(2)-C6 fungal-type" evidence="6">
    <location>
        <begin position="17"/>
        <end position="47"/>
    </location>
</feature>
<gene>
    <name evidence="7" type="ORF">PDE_06572</name>
</gene>
<feature type="compositionally biased region" description="Polar residues" evidence="5">
    <location>
        <begin position="71"/>
        <end position="84"/>
    </location>
</feature>
<feature type="compositionally biased region" description="Basic and acidic residues" evidence="5">
    <location>
        <begin position="105"/>
        <end position="119"/>
    </location>
</feature>
<dbReference type="AlphaFoldDB" id="S8B9Y1"/>
<dbReference type="GO" id="GO:0000981">
    <property type="term" value="F:DNA-binding transcription factor activity, RNA polymerase II-specific"/>
    <property type="evidence" value="ECO:0007669"/>
    <property type="project" value="InterPro"/>
</dbReference>
<evidence type="ECO:0000313" key="7">
    <source>
        <dbReference type="EMBL" id="EPS31617.1"/>
    </source>
</evidence>